<organism evidence="2">
    <name type="scientific">Amphora coffeiformis</name>
    <dbReference type="NCBI Taxonomy" id="265554"/>
    <lineage>
        <taxon>Eukaryota</taxon>
        <taxon>Sar</taxon>
        <taxon>Stramenopiles</taxon>
        <taxon>Ochrophyta</taxon>
        <taxon>Bacillariophyta</taxon>
        <taxon>Bacillariophyceae</taxon>
        <taxon>Bacillariophycidae</taxon>
        <taxon>Thalassiophysales</taxon>
        <taxon>Catenulaceae</taxon>
        <taxon>Amphora</taxon>
    </lineage>
</organism>
<proteinExistence type="predicted"/>
<gene>
    <name evidence="2" type="ORF">ACOF00016_LOCUS18515</name>
</gene>
<evidence type="ECO:0000256" key="1">
    <source>
        <dbReference type="SAM" id="MobiDB-lite"/>
    </source>
</evidence>
<evidence type="ECO:0000313" key="2">
    <source>
        <dbReference type="EMBL" id="CAE0421898.1"/>
    </source>
</evidence>
<dbReference type="EMBL" id="HBIM01024947">
    <property type="protein sequence ID" value="CAE0421898.1"/>
    <property type="molecule type" value="Transcribed_RNA"/>
</dbReference>
<feature type="region of interest" description="Disordered" evidence="1">
    <location>
        <begin position="48"/>
        <end position="80"/>
    </location>
</feature>
<accession>A0A7S3LGN2</accession>
<name>A0A7S3LGN2_9STRA</name>
<protein>
    <submittedName>
        <fullName evidence="2">Uncharacterized protein</fullName>
    </submittedName>
</protein>
<dbReference type="AlphaFoldDB" id="A0A7S3LGN2"/>
<sequence length="323" mass="35749">MNIMPGVSPISPLSDENAMMRWVNQRPRLQTDDTLQVTNGISGIGGGTAHHIHSMSNENPFLPTDDEIEQDASSDVSSLSNDSMNRFKNWVHPTPEQEKQYWAPFVPPLEIVITIKKQDSTESTPEWLQLPLRNPSAHGPPAAAFAPLSALSGHHTHDPVLIANSPKTAPHPTLQPCDHLRNMSWATETTISLSLHQVSSQEDNNNSVDRPKRRHARGVSHQFCIGDLVGQSSFAGGSLVSAPTSTSFSMSGDSFSQARRANRKLDELVADPIIKHHRKMKNPLKEEVLYVLDKVSQPVKRLVKTHRRCQSYDLHASKHGCLA</sequence>
<reference evidence="2" key="1">
    <citation type="submission" date="2021-01" db="EMBL/GenBank/DDBJ databases">
        <authorList>
            <person name="Corre E."/>
            <person name="Pelletier E."/>
            <person name="Niang G."/>
            <person name="Scheremetjew M."/>
            <person name="Finn R."/>
            <person name="Kale V."/>
            <person name="Holt S."/>
            <person name="Cochrane G."/>
            <person name="Meng A."/>
            <person name="Brown T."/>
            <person name="Cohen L."/>
        </authorList>
    </citation>
    <scope>NUCLEOTIDE SEQUENCE</scope>
    <source>
        <strain evidence="2">CCMP127</strain>
    </source>
</reference>